<reference evidence="2" key="1">
    <citation type="submission" date="2021-01" db="EMBL/GenBank/DDBJ databases">
        <authorList>
            <person name="Corre E."/>
            <person name="Pelletier E."/>
            <person name="Niang G."/>
            <person name="Scheremetjew M."/>
            <person name="Finn R."/>
            <person name="Kale V."/>
            <person name="Holt S."/>
            <person name="Cochrane G."/>
            <person name="Meng A."/>
            <person name="Brown T."/>
            <person name="Cohen L."/>
        </authorList>
    </citation>
    <scope>NUCLEOTIDE SEQUENCE</scope>
    <source>
        <strain evidence="2">10249 10 AB</strain>
    </source>
</reference>
<feature type="compositionally biased region" description="Polar residues" evidence="1">
    <location>
        <begin position="372"/>
        <end position="387"/>
    </location>
</feature>
<accession>A0A7S4EET5</accession>
<name>A0A7S4EET5_9STRA</name>
<proteinExistence type="predicted"/>
<organism evidence="2">
    <name type="scientific">Pseudo-nitzschia australis</name>
    <dbReference type="NCBI Taxonomy" id="44445"/>
    <lineage>
        <taxon>Eukaryota</taxon>
        <taxon>Sar</taxon>
        <taxon>Stramenopiles</taxon>
        <taxon>Ochrophyta</taxon>
        <taxon>Bacillariophyta</taxon>
        <taxon>Bacillariophyceae</taxon>
        <taxon>Bacillariophycidae</taxon>
        <taxon>Bacillariales</taxon>
        <taxon>Bacillariaceae</taxon>
        <taxon>Pseudo-nitzschia</taxon>
    </lineage>
</organism>
<gene>
    <name evidence="2" type="ORF">PAUS00366_LOCUS979</name>
</gene>
<dbReference type="EMBL" id="HBIX01001292">
    <property type="protein sequence ID" value="CAE0708259.1"/>
    <property type="molecule type" value="Transcribed_RNA"/>
</dbReference>
<dbReference type="AlphaFoldDB" id="A0A7S4EET5"/>
<sequence>MMMYSDFDEEVFKDSVREALLSVQRVLDIDRSPNLRLAEDVDHEYTDKYKLANLLTNTAIISFMVVLDGLGLTKDVLRSIGTDNNKASKATTLRCSFSESCTFVKEETVDVPLPSSKEIKEVTTKLKEFGTDESSTTKSTIETIVNRVTRQHYTIETNWEISIYYGTDIDNRRVIEKRTGTKFDFVRDLPNISLYDAKDSKKDHSYRKAPPFPPRSNIDPVELSLTWLLQQIDTEELKSHFAIDTSISSSAENNTTQTQTPRRNLQIEQALSFFRSVTDWTHTVQTRFVLDYPNYIFSSGDGGIDDRSQQQGCTNIQALNSNGIFVPIIPLLEDKRREREGRITQNGYAALCDEQEDEDMDAEPESKAVVALSQSGNEDTDTNNLDNIETDSPKVPSPILSVPDTTRFVNEQVRTLCEEQKKLQRDYPDPKTTTELISVAEANVCLLCLHAQELVDRYAQSIEYIECMLEKQLVAAIGKKVTSSDLDKFMRYHNDKMLNPGPKPFCYTIRRPEHYPDGILSIEKLNLDSSGYVGYEPIYTHVRELTFMPPVKIPLNAATTLELTGKTYLHGWLNHGFGDANLKDPLRLNARARQFSSFVLMVGTMASQNRMEPKDAIILRNKDELNIPLLLNEIPTATEFKDAIGSLSPEQQRFAKAFRSMQLESSVLGICVIQIKPQLEKLLGLPRDSLTKEMKLTEDLTEMFVEHQVPSDLVSYDGDMAMNCNEGESKSESIKDQVANVKEHVKSVLDVIAAQKKEQLEEQTRKADMAWEREASKGLPHPVCASAAPAMAGRKARSRMPQTSSIPIARGYSGGQRRLSKCATSEPAIKCFAMSAEVETLLCDEEAHDEPTNSAETSFKTEVSECNVAKPSLKNGAIDFTAMPKVLDRAIELNDKDASIRSTTIKTAKDGWTRLRQPNLLTKAKTSSLGTTEIVSEKNKAFDLLDALSRSGSLEIPFSELHILLCATHRFEKNVMETVIQDNINPIEKLEMSTLLMASTILNVPARHLISNEKKRKQLAESFPQLVNTADADDSLHESTSVVSSSTTSVTTANTLQAKNTVIDENTAAEI</sequence>
<evidence type="ECO:0000313" key="2">
    <source>
        <dbReference type="EMBL" id="CAE0708259.1"/>
    </source>
</evidence>
<evidence type="ECO:0000256" key="1">
    <source>
        <dbReference type="SAM" id="MobiDB-lite"/>
    </source>
</evidence>
<protein>
    <submittedName>
        <fullName evidence="2">Uncharacterized protein</fullName>
    </submittedName>
</protein>
<feature type="region of interest" description="Disordered" evidence="1">
    <location>
        <begin position="372"/>
        <end position="402"/>
    </location>
</feature>